<keyword evidence="3" id="KW-1185">Reference proteome</keyword>
<dbReference type="AlphaFoldDB" id="A0A151V4H7"/>
<evidence type="ECO:0000313" key="2">
    <source>
        <dbReference type="EMBL" id="KYQ30480.1"/>
    </source>
</evidence>
<dbReference type="RefSeq" id="XP_016845984.1">
    <property type="nucleotide sequence ID" value="XM_016990574.1"/>
</dbReference>
<name>A0A151V4H7_PYRO7</name>
<proteinExistence type="predicted"/>
<keyword evidence="1" id="KW-0732">Signal</keyword>
<organism evidence="2 3">
    <name type="scientific">Pyricularia oryzae (strain 70-15 / ATCC MYA-4617 / FGSC 8958)</name>
    <name type="common">Rice blast fungus</name>
    <name type="synonym">Magnaporthe oryzae</name>
    <dbReference type="NCBI Taxonomy" id="242507"/>
    <lineage>
        <taxon>Eukaryota</taxon>
        <taxon>Fungi</taxon>
        <taxon>Dikarya</taxon>
        <taxon>Ascomycota</taxon>
        <taxon>Pezizomycotina</taxon>
        <taxon>Sordariomycetes</taxon>
        <taxon>Sordariomycetidae</taxon>
        <taxon>Magnaporthales</taxon>
        <taxon>Pyriculariaceae</taxon>
        <taxon>Pyricularia</taxon>
    </lineage>
</organism>
<dbReference type="KEGG" id="mgr:MGG_18113"/>
<dbReference type="OMA" id="MHANYLL"/>
<dbReference type="VEuPathDB" id="FungiDB:MGG_18113"/>
<evidence type="ECO:0000256" key="1">
    <source>
        <dbReference type="SAM" id="SignalP"/>
    </source>
</evidence>
<dbReference type="Proteomes" id="UP000009058">
    <property type="component" value="Unassembled WGS sequence"/>
</dbReference>
<feature type="signal peptide" evidence="1">
    <location>
        <begin position="1"/>
        <end position="16"/>
    </location>
</feature>
<feature type="chain" id="PRO_5007589985" evidence="1">
    <location>
        <begin position="17"/>
        <end position="57"/>
    </location>
</feature>
<accession>A0A151V4H7</accession>
<dbReference type="InParanoid" id="A0A151V4H7"/>
<evidence type="ECO:0000313" key="3">
    <source>
        <dbReference type="Proteomes" id="UP000009058"/>
    </source>
</evidence>
<gene>
    <name evidence="2" type="ORF">MGG_18113</name>
</gene>
<dbReference type="EMBL" id="JH165175">
    <property type="protein sequence ID" value="KYQ30480.1"/>
    <property type="molecule type" value="Genomic_DNA"/>
</dbReference>
<sequence>MHANYLLLGLVAGVAAAPLPAPDVAADTPSQGDVTTRQLGRYQGGQFLKTPIAQLNV</sequence>
<protein>
    <submittedName>
        <fullName evidence="2">Uncharacterized protein</fullName>
    </submittedName>
</protein>
<reference evidence="2 3" key="1">
    <citation type="journal article" date="2005" name="Nature">
        <title>The genome sequence of the rice blast fungus Magnaporthe grisea.</title>
        <authorList>
            <person name="Dean R.A."/>
            <person name="Talbot N.J."/>
            <person name="Ebbole D.J."/>
            <person name="Farman M.L."/>
            <person name="Mitchell T.K."/>
            <person name="Orbach M.J."/>
            <person name="Thon M."/>
            <person name="Kulkarni R."/>
            <person name="Xu J.R."/>
            <person name="Pan H."/>
            <person name="Read N.D."/>
            <person name="Lee Y.H."/>
            <person name="Carbone I."/>
            <person name="Brown D."/>
            <person name="Oh Y.Y."/>
            <person name="Donofrio N."/>
            <person name="Jeong J.S."/>
            <person name="Soanes D.M."/>
            <person name="Djonovic S."/>
            <person name="Kolomiets E."/>
            <person name="Rehmeyer C."/>
            <person name="Li W."/>
            <person name="Harding M."/>
            <person name="Kim S."/>
            <person name="Lebrun M.H."/>
            <person name="Bohnert H."/>
            <person name="Coughlan S."/>
            <person name="Butler J."/>
            <person name="Calvo S."/>
            <person name="Ma L.J."/>
            <person name="Nicol R."/>
            <person name="Purcell S."/>
            <person name="Nusbaum C."/>
            <person name="Galagan J.E."/>
            <person name="Birren B.W."/>
        </authorList>
    </citation>
    <scope>NUCLEOTIDE SEQUENCE [LARGE SCALE GENOMIC DNA]</scope>
    <source>
        <strain evidence="3">70-15 / ATCC MYA-4617 / FGSC 8958</strain>
    </source>
</reference>
<dbReference type="GeneID" id="27922197"/>